<dbReference type="EMBL" id="GGEC01006558">
    <property type="protein sequence ID" value="MBW87041.1"/>
    <property type="molecule type" value="Transcribed_RNA"/>
</dbReference>
<dbReference type="AlphaFoldDB" id="A0A2P2J0R4"/>
<accession>A0A2P2J0R4</accession>
<name>A0A2P2J0R4_RHIMU</name>
<feature type="region of interest" description="Disordered" evidence="1">
    <location>
        <begin position="1"/>
        <end position="23"/>
    </location>
</feature>
<evidence type="ECO:0000256" key="1">
    <source>
        <dbReference type="SAM" id="MobiDB-lite"/>
    </source>
</evidence>
<sequence>MSTHNDLTNSRELARESTNQRFL</sequence>
<evidence type="ECO:0000313" key="2">
    <source>
        <dbReference type="EMBL" id="MBW87041.1"/>
    </source>
</evidence>
<protein>
    <submittedName>
        <fullName evidence="2">Uncharacterized protein</fullName>
    </submittedName>
</protein>
<proteinExistence type="predicted"/>
<organism evidence="2">
    <name type="scientific">Rhizophora mucronata</name>
    <name type="common">Asiatic mangrove</name>
    <dbReference type="NCBI Taxonomy" id="61149"/>
    <lineage>
        <taxon>Eukaryota</taxon>
        <taxon>Viridiplantae</taxon>
        <taxon>Streptophyta</taxon>
        <taxon>Embryophyta</taxon>
        <taxon>Tracheophyta</taxon>
        <taxon>Spermatophyta</taxon>
        <taxon>Magnoliopsida</taxon>
        <taxon>eudicotyledons</taxon>
        <taxon>Gunneridae</taxon>
        <taxon>Pentapetalae</taxon>
        <taxon>rosids</taxon>
        <taxon>fabids</taxon>
        <taxon>Malpighiales</taxon>
        <taxon>Rhizophoraceae</taxon>
        <taxon>Rhizophora</taxon>
    </lineage>
</organism>
<reference evidence="2" key="1">
    <citation type="submission" date="2018-02" db="EMBL/GenBank/DDBJ databases">
        <title>Rhizophora mucronata_Transcriptome.</title>
        <authorList>
            <person name="Meera S.P."/>
            <person name="Sreeshan A."/>
            <person name="Augustine A."/>
        </authorList>
    </citation>
    <scope>NUCLEOTIDE SEQUENCE</scope>
    <source>
        <tissue evidence="2">Leaf</tissue>
    </source>
</reference>